<dbReference type="Proteomes" id="UP000317778">
    <property type="component" value="Unassembled WGS sequence"/>
</dbReference>
<dbReference type="EMBL" id="NJBO01000015">
    <property type="protein sequence ID" value="TKJ40956.1"/>
    <property type="molecule type" value="Genomic_DNA"/>
</dbReference>
<accession>A0A532V167</accession>
<feature type="compositionally biased region" description="Basic and acidic residues" evidence="1">
    <location>
        <begin position="58"/>
        <end position="76"/>
    </location>
</feature>
<name>A0A532V167_UNCT6</name>
<organism evidence="2 3">
    <name type="scientific">candidate division TA06 bacterium B3_TA06</name>
    <dbReference type="NCBI Taxonomy" id="2012487"/>
    <lineage>
        <taxon>Bacteria</taxon>
        <taxon>Bacteria division TA06</taxon>
    </lineage>
</organism>
<evidence type="ECO:0000256" key="1">
    <source>
        <dbReference type="SAM" id="MobiDB-lite"/>
    </source>
</evidence>
<protein>
    <submittedName>
        <fullName evidence="2">Uncharacterized protein</fullName>
    </submittedName>
</protein>
<dbReference type="AlphaFoldDB" id="A0A532V167"/>
<comment type="caution">
    <text evidence="2">The sequence shown here is derived from an EMBL/GenBank/DDBJ whole genome shotgun (WGS) entry which is preliminary data.</text>
</comment>
<gene>
    <name evidence="2" type="ORF">CEE36_08805</name>
</gene>
<sequence length="136" mass="15652">MAKKIFCITERSFHYVAAESKEDALKVIEQEDPLWTHDEGYGDVRMLSKSEAEEIGLEKFHEDNPLPEPEENKYPEPGKCPVCNRLGRLEYDGKAIMEGEHIYYRFTCPDCGATGKEWYEITFDSIVADQKDDSHA</sequence>
<evidence type="ECO:0000313" key="3">
    <source>
        <dbReference type="Proteomes" id="UP000317778"/>
    </source>
</evidence>
<reference evidence="2 3" key="1">
    <citation type="submission" date="2017-06" db="EMBL/GenBank/DDBJ databases">
        <title>Novel microbial phyla capable of carbon fixation and sulfur reduction in deep-sea sediments.</title>
        <authorList>
            <person name="Huang J."/>
            <person name="Baker B."/>
            <person name="Wang Y."/>
        </authorList>
    </citation>
    <scope>NUCLEOTIDE SEQUENCE [LARGE SCALE GENOMIC DNA]</scope>
    <source>
        <strain evidence="2">B3_TA06</strain>
    </source>
</reference>
<evidence type="ECO:0000313" key="2">
    <source>
        <dbReference type="EMBL" id="TKJ40956.1"/>
    </source>
</evidence>
<feature type="region of interest" description="Disordered" evidence="1">
    <location>
        <begin position="58"/>
        <end position="77"/>
    </location>
</feature>
<proteinExistence type="predicted"/>